<feature type="transmembrane region" description="Helical" evidence="8">
    <location>
        <begin position="243"/>
        <end position="259"/>
    </location>
</feature>
<evidence type="ECO:0000256" key="8">
    <source>
        <dbReference type="SAM" id="Phobius"/>
    </source>
</evidence>
<evidence type="ECO:0000313" key="10">
    <source>
        <dbReference type="Proteomes" id="UP001549055"/>
    </source>
</evidence>
<dbReference type="EC" id="2.5.1.-" evidence="9"/>
<comment type="subcellular location">
    <subcellularLocation>
        <location evidence="1">Membrane</location>
        <topology evidence="1">Multi-pass membrane protein</topology>
    </subcellularLocation>
</comment>
<evidence type="ECO:0000256" key="6">
    <source>
        <dbReference type="ARBA" id="ARBA00022989"/>
    </source>
</evidence>
<gene>
    <name evidence="9" type="ORF">ABID27_001507</name>
</gene>
<sequence length="299" mass="33599">MTLPVFLELVEIKAKTASVLPFLIGLCYSYYQYGSIHPLLVGLYFLAMFLFNMFVDVWDNYNDYQNAVDKTYKTDTNIIGRKNLSLRQVEILLACLIGASTLLGLALAWLVGWPLLLMGGFCFAVGIFYSSGPKPLSSLPLGEVFSGFTMGFMISLICVYLNTYQVFSWDMQTIGQILLISLPNTLWIANLMLANNLCDKEEDEKNHRYTLVHYTGTRGGLYLFALANILAVLAILLEFLFGLAPATVLLTLVLVPFIYRQTRQLWQKQVKKETFVCAIRILALGSATQALTYLFGILL</sequence>
<dbReference type="EMBL" id="JBEPMK010000005">
    <property type="protein sequence ID" value="MET3644876.1"/>
    <property type="molecule type" value="Genomic_DNA"/>
</dbReference>
<reference evidence="9 10" key="1">
    <citation type="submission" date="2024-06" db="EMBL/GenBank/DDBJ databases">
        <title>Genomic Encyclopedia of Type Strains, Phase IV (KMG-IV): sequencing the most valuable type-strain genomes for metagenomic binning, comparative biology and taxonomic classification.</title>
        <authorList>
            <person name="Goeker M."/>
        </authorList>
    </citation>
    <scope>NUCLEOTIDE SEQUENCE [LARGE SCALE GENOMIC DNA]</scope>
    <source>
        <strain evidence="9 10">DSM 15349</strain>
    </source>
</reference>
<evidence type="ECO:0000256" key="1">
    <source>
        <dbReference type="ARBA" id="ARBA00004141"/>
    </source>
</evidence>
<keyword evidence="7 8" id="KW-0472">Membrane</keyword>
<keyword evidence="6 8" id="KW-1133">Transmembrane helix</keyword>
<dbReference type="Proteomes" id="UP001549055">
    <property type="component" value="Unassembled WGS sequence"/>
</dbReference>
<evidence type="ECO:0000256" key="7">
    <source>
        <dbReference type="ARBA" id="ARBA00023136"/>
    </source>
</evidence>
<feature type="transmembrane region" description="Helical" evidence="8">
    <location>
        <begin position="174"/>
        <end position="198"/>
    </location>
</feature>
<keyword evidence="3" id="KW-0474">Menaquinone biosynthesis</keyword>
<feature type="transmembrane region" description="Helical" evidence="8">
    <location>
        <begin position="115"/>
        <end position="132"/>
    </location>
</feature>
<protein>
    <submittedName>
        <fullName evidence="9">1,4-dihydroxy-2-naphthoate octaprenyltransferase</fullName>
        <ecNumber evidence="9">2.5.1.-</ecNumber>
        <ecNumber evidence="9">2.5.1.74</ecNumber>
    </submittedName>
</protein>
<evidence type="ECO:0000256" key="4">
    <source>
        <dbReference type="ARBA" id="ARBA00022679"/>
    </source>
</evidence>
<dbReference type="PANTHER" id="PTHR13929">
    <property type="entry name" value="1,4-DIHYDROXY-2-NAPHTHOATE OCTAPRENYLTRANSFERASE"/>
    <property type="match status" value="1"/>
</dbReference>
<name>A0ABV2JLS6_9STRE</name>
<feature type="transmembrane region" description="Helical" evidence="8">
    <location>
        <begin position="279"/>
        <end position="298"/>
    </location>
</feature>
<keyword evidence="4 9" id="KW-0808">Transferase</keyword>
<feature type="transmembrane region" description="Helical" evidence="8">
    <location>
        <begin position="37"/>
        <end position="55"/>
    </location>
</feature>
<feature type="transmembrane region" description="Helical" evidence="8">
    <location>
        <begin position="144"/>
        <end position="162"/>
    </location>
</feature>
<evidence type="ECO:0000256" key="5">
    <source>
        <dbReference type="ARBA" id="ARBA00022692"/>
    </source>
</evidence>
<keyword evidence="10" id="KW-1185">Reference proteome</keyword>
<dbReference type="GO" id="GO:0046428">
    <property type="term" value="F:1,4-dihydroxy-2-naphthoate polyprenyltransferase activity"/>
    <property type="evidence" value="ECO:0007669"/>
    <property type="project" value="UniProtKB-EC"/>
</dbReference>
<keyword evidence="5 8" id="KW-0812">Transmembrane</keyword>
<organism evidence="9 10">
    <name type="scientific">Streptococcus gallinaceus</name>
    <dbReference type="NCBI Taxonomy" id="165758"/>
    <lineage>
        <taxon>Bacteria</taxon>
        <taxon>Bacillati</taxon>
        <taxon>Bacillota</taxon>
        <taxon>Bacilli</taxon>
        <taxon>Lactobacillales</taxon>
        <taxon>Streptococcaceae</taxon>
        <taxon>Streptococcus</taxon>
    </lineage>
</organism>
<dbReference type="RefSeq" id="WP_253365526.1">
    <property type="nucleotide sequence ID" value="NZ_JALJXU010000006.1"/>
</dbReference>
<evidence type="ECO:0000256" key="2">
    <source>
        <dbReference type="ARBA" id="ARBA00004863"/>
    </source>
</evidence>
<accession>A0ABV2JLS6</accession>
<feature type="transmembrane region" description="Helical" evidence="8">
    <location>
        <begin position="91"/>
        <end position="109"/>
    </location>
</feature>
<dbReference type="NCBIfam" id="NF004752">
    <property type="entry name" value="PRK06080.1-4"/>
    <property type="match status" value="1"/>
</dbReference>
<feature type="transmembrane region" description="Helical" evidence="8">
    <location>
        <begin position="219"/>
        <end position="237"/>
    </location>
</feature>
<evidence type="ECO:0000256" key="3">
    <source>
        <dbReference type="ARBA" id="ARBA00022428"/>
    </source>
</evidence>
<dbReference type="Pfam" id="PF01040">
    <property type="entry name" value="UbiA"/>
    <property type="match status" value="1"/>
</dbReference>
<dbReference type="InterPro" id="IPR026046">
    <property type="entry name" value="UBIAD1"/>
</dbReference>
<dbReference type="Gene3D" id="1.10.357.140">
    <property type="entry name" value="UbiA prenyltransferase"/>
    <property type="match status" value="1"/>
</dbReference>
<dbReference type="CDD" id="cd13962">
    <property type="entry name" value="PT_UbiA_UBIAD1"/>
    <property type="match status" value="1"/>
</dbReference>
<dbReference type="PANTHER" id="PTHR13929:SF0">
    <property type="entry name" value="UBIA PRENYLTRANSFERASE DOMAIN-CONTAINING PROTEIN 1"/>
    <property type="match status" value="1"/>
</dbReference>
<dbReference type="InterPro" id="IPR044878">
    <property type="entry name" value="UbiA_sf"/>
</dbReference>
<dbReference type="PIRSF" id="PIRSF005355">
    <property type="entry name" value="UBIAD1"/>
    <property type="match status" value="1"/>
</dbReference>
<comment type="pathway">
    <text evidence="2">Quinol/quinone metabolism; menaquinone biosynthesis.</text>
</comment>
<proteinExistence type="predicted"/>
<evidence type="ECO:0000313" key="9">
    <source>
        <dbReference type="EMBL" id="MET3644876.1"/>
    </source>
</evidence>
<comment type="caution">
    <text evidence="9">The sequence shown here is derived from an EMBL/GenBank/DDBJ whole genome shotgun (WGS) entry which is preliminary data.</text>
</comment>
<dbReference type="EC" id="2.5.1.74" evidence="9"/>
<dbReference type="InterPro" id="IPR000537">
    <property type="entry name" value="UbiA_prenyltransferase"/>
</dbReference>